<keyword evidence="4 6" id="KW-1015">Disulfide bond</keyword>
<dbReference type="PRINTS" id="PR00010">
    <property type="entry name" value="EGFBLOOD"/>
</dbReference>
<evidence type="ECO:0000256" key="6">
    <source>
        <dbReference type="PROSITE-ProRule" id="PRU00076"/>
    </source>
</evidence>
<reference evidence="8" key="2">
    <citation type="submission" date="2014-03" db="EMBL/GenBank/DDBJ databases">
        <authorList>
            <person name="Genoscope - CEA"/>
        </authorList>
    </citation>
    <scope>NUCLEOTIDE SEQUENCE</scope>
</reference>
<dbReference type="PANTHER" id="PTHR12916">
    <property type="entry name" value="CYTOCHROME C OXIDASE POLYPEPTIDE VIC-2"/>
    <property type="match status" value="1"/>
</dbReference>
<name>A0A060Z8S9_ONCMY</name>
<evidence type="ECO:0000256" key="4">
    <source>
        <dbReference type="ARBA" id="ARBA00023157"/>
    </source>
</evidence>
<evidence type="ECO:0000313" key="9">
    <source>
        <dbReference type="Proteomes" id="UP000193380"/>
    </source>
</evidence>
<dbReference type="InterPro" id="IPR000152">
    <property type="entry name" value="EGF-type_Asp/Asn_hydroxyl_site"/>
</dbReference>
<dbReference type="SMART" id="SM00179">
    <property type="entry name" value="EGF_CA"/>
    <property type="match status" value="2"/>
</dbReference>
<dbReference type="FunFam" id="2.10.25.10:FF:000472">
    <property type="entry name" value="Uncharacterized protein, isoform A"/>
    <property type="match status" value="1"/>
</dbReference>
<dbReference type="STRING" id="8022.A0A060Z8S9"/>
<dbReference type="PROSITE" id="PS00010">
    <property type="entry name" value="ASX_HYDROXYL"/>
    <property type="match status" value="2"/>
</dbReference>
<sequence length="94" mass="10460">MDVDNCIGHHCSEHGVCLDQQYNYTCRCELGFQGSYCEQETDECKNSPCVNGATCEDVIGGYQCHCPPGFEGRPTVCYHTCDNIKQLISGQRTN</sequence>
<dbReference type="InterPro" id="IPR018097">
    <property type="entry name" value="EGF_Ca-bd_CS"/>
</dbReference>
<keyword evidence="1 6" id="KW-0245">EGF-like domain</keyword>
<dbReference type="GO" id="GO:0005509">
    <property type="term" value="F:calcium ion binding"/>
    <property type="evidence" value="ECO:0007669"/>
    <property type="project" value="InterPro"/>
</dbReference>
<dbReference type="PROSITE" id="PS01187">
    <property type="entry name" value="EGF_CA"/>
    <property type="match status" value="2"/>
</dbReference>
<dbReference type="PROSITE" id="PS50026">
    <property type="entry name" value="EGF_3"/>
    <property type="match status" value="2"/>
</dbReference>
<dbReference type="PANTHER" id="PTHR12916:SF4">
    <property type="entry name" value="UNINFLATABLE, ISOFORM C"/>
    <property type="match status" value="1"/>
</dbReference>
<keyword evidence="5" id="KW-0325">Glycoprotein</keyword>
<dbReference type="InterPro" id="IPR000742">
    <property type="entry name" value="EGF"/>
</dbReference>
<dbReference type="AlphaFoldDB" id="A0A060Z8S9"/>
<dbReference type="GO" id="GO:1901222">
    <property type="term" value="P:regulation of non-canonical NF-kappaB signal transduction"/>
    <property type="evidence" value="ECO:0007669"/>
    <property type="project" value="UniProtKB-ARBA"/>
</dbReference>
<dbReference type="PROSITE" id="PS01186">
    <property type="entry name" value="EGF_2"/>
    <property type="match status" value="2"/>
</dbReference>
<reference evidence="8" key="1">
    <citation type="journal article" date="2014" name="Nat. Commun.">
        <title>The rainbow trout genome provides novel insights into evolution after whole-genome duplication in vertebrates.</title>
        <authorList>
            <person name="Berthelot C."/>
            <person name="Brunet F."/>
            <person name="Chalopin D."/>
            <person name="Juanchich A."/>
            <person name="Bernard M."/>
            <person name="Noel B."/>
            <person name="Bento P."/>
            <person name="Da Silva C."/>
            <person name="Labadie K."/>
            <person name="Alberti A."/>
            <person name="Aury J.M."/>
            <person name="Louis A."/>
            <person name="Dehais P."/>
            <person name="Bardou P."/>
            <person name="Montfort J."/>
            <person name="Klopp C."/>
            <person name="Cabau C."/>
            <person name="Gaspin C."/>
            <person name="Thorgaard G.H."/>
            <person name="Boussaha M."/>
            <person name="Quillet E."/>
            <person name="Guyomard R."/>
            <person name="Galiana D."/>
            <person name="Bobe J."/>
            <person name="Volff J.N."/>
            <person name="Genet C."/>
            <person name="Wincker P."/>
            <person name="Jaillon O."/>
            <person name="Roest Crollius H."/>
            <person name="Guiguen Y."/>
        </authorList>
    </citation>
    <scope>NUCLEOTIDE SEQUENCE [LARGE SCALE GENOMIC DNA]</scope>
</reference>
<keyword evidence="3" id="KW-0677">Repeat</keyword>
<dbReference type="InterPro" id="IPR001881">
    <property type="entry name" value="EGF-like_Ca-bd_dom"/>
</dbReference>
<accession>A0A060Z8S9</accession>
<comment type="caution">
    <text evidence="6">Lacks conserved residue(s) required for the propagation of feature annotation.</text>
</comment>
<gene>
    <name evidence="8" type="ORF">GSONMT00004605001</name>
</gene>
<dbReference type="Gene3D" id="2.10.25.10">
    <property type="entry name" value="Laminin"/>
    <property type="match status" value="2"/>
</dbReference>
<evidence type="ECO:0000256" key="3">
    <source>
        <dbReference type="ARBA" id="ARBA00022737"/>
    </source>
</evidence>
<dbReference type="GO" id="GO:0005112">
    <property type="term" value="F:Notch binding"/>
    <property type="evidence" value="ECO:0007669"/>
    <property type="project" value="TreeGrafter"/>
</dbReference>
<dbReference type="Pfam" id="PF12661">
    <property type="entry name" value="hEGF"/>
    <property type="match status" value="2"/>
</dbReference>
<organism evidence="8 9">
    <name type="scientific">Oncorhynchus mykiss</name>
    <name type="common">Rainbow trout</name>
    <name type="synonym">Salmo gairdneri</name>
    <dbReference type="NCBI Taxonomy" id="8022"/>
    <lineage>
        <taxon>Eukaryota</taxon>
        <taxon>Metazoa</taxon>
        <taxon>Chordata</taxon>
        <taxon>Craniata</taxon>
        <taxon>Vertebrata</taxon>
        <taxon>Euteleostomi</taxon>
        <taxon>Actinopterygii</taxon>
        <taxon>Neopterygii</taxon>
        <taxon>Teleostei</taxon>
        <taxon>Protacanthopterygii</taxon>
        <taxon>Salmoniformes</taxon>
        <taxon>Salmonidae</taxon>
        <taxon>Salmoninae</taxon>
        <taxon>Oncorhynchus</taxon>
    </lineage>
</organism>
<evidence type="ECO:0000313" key="8">
    <source>
        <dbReference type="EMBL" id="CDR00232.1"/>
    </source>
</evidence>
<dbReference type="Proteomes" id="UP000193380">
    <property type="component" value="Unassembled WGS sequence"/>
</dbReference>
<dbReference type="EMBL" id="FR954928">
    <property type="protein sequence ID" value="CDR00232.1"/>
    <property type="molecule type" value="Genomic_DNA"/>
</dbReference>
<dbReference type="GO" id="GO:0007219">
    <property type="term" value="P:Notch signaling pathway"/>
    <property type="evidence" value="ECO:0007669"/>
    <property type="project" value="TreeGrafter"/>
</dbReference>
<feature type="domain" description="EGF-like" evidence="7">
    <location>
        <begin position="2"/>
        <end position="38"/>
    </location>
</feature>
<protein>
    <recommendedName>
        <fullName evidence="7">EGF-like domain-containing protein</fullName>
    </recommendedName>
</protein>
<dbReference type="InterPro" id="IPR013032">
    <property type="entry name" value="EGF-like_CS"/>
</dbReference>
<evidence type="ECO:0000259" key="7">
    <source>
        <dbReference type="PROSITE" id="PS50026"/>
    </source>
</evidence>
<feature type="domain" description="EGF-like" evidence="7">
    <location>
        <begin position="40"/>
        <end position="78"/>
    </location>
</feature>
<dbReference type="SUPFAM" id="SSF57196">
    <property type="entry name" value="EGF/Laminin"/>
    <property type="match status" value="2"/>
</dbReference>
<dbReference type="GO" id="GO:0016020">
    <property type="term" value="C:membrane"/>
    <property type="evidence" value="ECO:0007669"/>
    <property type="project" value="UniProtKB-ARBA"/>
</dbReference>
<dbReference type="SMART" id="SM00181">
    <property type="entry name" value="EGF"/>
    <property type="match status" value="2"/>
</dbReference>
<dbReference type="GO" id="GO:0045597">
    <property type="term" value="P:positive regulation of cell differentiation"/>
    <property type="evidence" value="ECO:0007669"/>
    <property type="project" value="UniProtKB-ARBA"/>
</dbReference>
<dbReference type="PROSITE" id="PS00022">
    <property type="entry name" value="EGF_1"/>
    <property type="match status" value="1"/>
</dbReference>
<keyword evidence="2" id="KW-0732">Signal</keyword>
<proteinExistence type="predicted"/>
<dbReference type="GO" id="GO:0060218">
    <property type="term" value="P:hematopoietic stem cell differentiation"/>
    <property type="evidence" value="ECO:0007669"/>
    <property type="project" value="UniProtKB-ARBA"/>
</dbReference>
<evidence type="ECO:0000256" key="1">
    <source>
        <dbReference type="ARBA" id="ARBA00022536"/>
    </source>
</evidence>
<dbReference type="CDD" id="cd00054">
    <property type="entry name" value="EGF_CA"/>
    <property type="match status" value="1"/>
</dbReference>
<feature type="disulfide bond" evidence="6">
    <location>
        <begin position="28"/>
        <end position="37"/>
    </location>
</feature>
<evidence type="ECO:0000256" key="2">
    <source>
        <dbReference type="ARBA" id="ARBA00022729"/>
    </source>
</evidence>
<dbReference type="PaxDb" id="8022-A0A060Z8S9"/>
<evidence type="ECO:0000256" key="5">
    <source>
        <dbReference type="ARBA" id="ARBA00023180"/>
    </source>
</evidence>